<comment type="function">
    <text evidence="1">Antenna complexes are light-harvesting systems, which transfer the excitation energy to the reaction centers.</text>
</comment>
<dbReference type="PROSITE" id="PS00969">
    <property type="entry name" value="ANTENNA_COMP_BETA"/>
    <property type="match status" value="1"/>
</dbReference>
<evidence type="ECO:0000313" key="17">
    <source>
        <dbReference type="EMBL" id="QHL91343.1"/>
    </source>
</evidence>
<feature type="transmembrane region" description="Helical" evidence="15">
    <location>
        <begin position="26"/>
        <end position="48"/>
    </location>
</feature>
<evidence type="ECO:0000259" key="16">
    <source>
        <dbReference type="Pfam" id="PF00556"/>
    </source>
</evidence>
<dbReference type="GO" id="GO:0019684">
    <property type="term" value="P:photosynthesis, light reaction"/>
    <property type="evidence" value="ECO:0007669"/>
    <property type="project" value="InterPro"/>
</dbReference>
<evidence type="ECO:0000256" key="11">
    <source>
        <dbReference type="ARBA" id="ARBA00022989"/>
    </source>
</evidence>
<keyword evidence="18" id="KW-1185">Reference proteome</keyword>
<dbReference type="Gene3D" id="1.20.5.250">
    <property type="match status" value="1"/>
</dbReference>
<reference evidence="17 18" key="1">
    <citation type="submission" date="2020-01" db="EMBL/GenBank/DDBJ databases">
        <title>Sphingomonas sp. C33 whole genome sequece.</title>
        <authorList>
            <person name="Park C."/>
        </authorList>
    </citation>
    <scope>NUCLEOTIDE SEQUENCE [LARGE SCALE GENOMIC DNA]</scope>
    <source>
        <strain evidence="17 18">C33</strain>
    </source>
</reference>
<evidence type="ECO:0000256" key="5">
    <source>
        <dbReference type="ARBA" id="ARBA00022494"/>
    </source>
</evidence>
<keyword evidence="11 15" id="KW-1133">Transmembrane helix</keyword>
<keyword evidence="13 15" id="KW-0472">Membrane</keyword>
<dbReference type="InterPro" id="IPR000066">
    <property type="entry name" value="Antenna_a/b"/>
</dbReference>
<dbReference type="GO" id="GO:0030077">
    <property type="term" value="C:plasma membrane light-harvesting complex"/>
    <property type="evidence" value="ECO:0007669"/>
    <property type="project" value="InterPro"/>
</dbReference>
<dbReference type="InterPro" id="IPR002362">
    <property type="entry name" value="LHB-1/5"/>
</dbReference>
<evidence type="ECO:0000256" key="14">
    <source>
        <dbReference type="ARBA" id="ARBA00023243"/>
    </source>
</evidence>
<feature type="domain" description="Antenna complex alpha/beta subunit" evidence="16">
    <location>
        <begin position="19"/>
        <end position="52"/>
    </location>
</feature>
<keyword evidence="9" id="KW-0460">Magnesium</keyword>
<dbReference type="InterPro" id="IPR035889">
    <property type="entry name" value="Light-harvesting_complex"/>
</dbReference>
<protein>
    <submittedName>
        <fullName evidence="17">Light-harvesting protein</fullName>
    </submittedName>
</protein>
<evidence type="ECO:0000256" key="4">
    <source>
        <dbReference type="ARBA" id="ARBA00022475"/>
    </source>
</evidence>
<dbReference type="GO" id="GO:0046872">
    <property type="term" value="F:metal ion binding"/>
    <property type="evidence" value="ECO:0007669"/>
    <property type="project" value="UniProtKB-KW"/>
</dbReference>
<evidence type="ECO:0000256" key="2">
    <source>
        <dbReference type="ARBA" id="ARBA00004249"/>
    </source>
</evidence>
<evidence type="ECO:0000256" key="7">
    <source>
        <dbReference type="ARBA" id="ARBA00022692"/>
    </source>
</evidence>
<keyword evidence="5" id="KW-0148">Chlorophyll</keyword>
<dbReference type="NCBIfam" id="NF040862">
    <property type="entry name" value="pufB_517_ASD"/>
    <property type="match status" value="1"/>
</dbReference>
<dbReference type="InterPro" id="IPR023624">
    <property type="entry name" value="Antenna_beta_dom_sf"/>
</dbReference>
<keyword evidence="12" id="KW-0157">Chromophore</keyword>
<comment type="subcellular location">
    <subcellularLocation>
        <location evidence="2">Cell inner membrane</location>
        <topology evidence="2">Single-pass type II membrane protein</topology>
    </subcellularLocation>
</comment>
<dbReference type="SUPFAM" id="SSF56918">
    <property type="entry name" value="Light-harvesting complex subunits"/>
    <property type="match status" value="1"/>
</dbReference>
<name>A0A7Z2NWX4_9SPHN</name>
<dbReference type="Pfam" id="PF00556">
    <property type="entry name" value="LHC"/>
    <property type="match status" value="1"/>
</dbReference>
<dbReference type="Proteomes" id="UP000464468">
    <property type="component" value="Chromosome"/>
</dbReference>
<evidence type="ECO:0000256" key="8">
    <source>
        <dbReference type="ARBA" id="ARBA00022723"/>
    </source>
</evidence>
<accession>A0A7Z2NWX4</accession>
<proteinExistence type="inferred from homology"/>
<evidence type="ECO:0000256" key="13">
    <source>
        <dbReference type="ARBA" id="ARBA00023136"/>
    </source>
</evidence>
<dbReference type="EMBL" id="CP047895">
    <property type="protein sequence ID" value="QHL91343.1"/>
    <property type="molecule type" value="Genomic_DNA"/>
</dbReference>
<evidence type="ECO:0000256" key="12">
    <source>
        <dbReference type="ARBA" id="ARBA00022991"/>
    </source>
</evidence>
<keyword evidence="10" id="KW-0076">Bacteriochlorophyll</keyword>
<evidence type="ECO:0000313" key="18">
    <source>
        <dbReference type="Proteomes" id="UP000464468"/>
    </source>
</evidence>
<keyword evidence="7 15" id="KW-0812">Transmembrane</keyword>
<keyword evidence="4" id="KW-1003">Cell membrane</keyword>
<keyword evidence="14" id="KW-0437">Light-harvesting polypeptide</keyword>
<gene>
    <name evidence="17" type="ORF">GVO57_11615</name>
</gene>
<evidence type="ECO:0000256" key="10">
    <source>
        <dbReference type="ARBA" id="ARBA00022956"/>
    </source>
</evidence>
<evidence type="ECO:0000256" key="15">
    <source>
        <dbReference type="SAM" id="Phobius"/>
    </source>
</evidence>
<sequence>MSDTRDDRFGPGTYLTPDEAKEFHKLFVSSFILFTLVAIVAHFLAWMWRPWIPGPDGYAALQTGVDFASTAITSLMA</sequence>
<dbReference type="GO" id="GO:0042314">
    <property type="term" value="F:bacteriochlorophyll binding"/>
    <property type="evidence" value="ECO:0007669"/>
    <property type="project" value="UniProtKB-KW"/>
</dbReference>
<dbReference type="AlphaFoldDB" id="A0A7Z2NWX4"/>
<keyword evidence="6" id="KW-0042">Antenna complex</keyword>
<keyword evidence="8" id="KW-0479">Metal-binding</keyword>
<dbReference type="InterPro" id="IPR023623">
    <property type="entry name" value="Antenna_beta_CS"/>
</dbReference>
<dbReference type="RefSeq" id="WP_160593273.1">
    <property type="nucleotide sequence ID" value="NZ_CP047895.1"/>
</dbReference>
<evidence type="ECO:0000256" key="6">
    <source>
        <dbReference type="ARBA" id="ARBA00022549"/>
    </source>
</evidence>
<dbReference type="GO" id="GO:0005886">
    <property type="term" value="C:plasma membrane"/>
    <property type="evidence" value="ECO:0007669"/>
    <property type="project" value="UniProtKB-SubCell"/>
</dbReference>
<evidence type="ECO:0000256" key="3">
    <source>
        <dbReference type="ARBA" id="ARBA00011052"/>
    </source>
</evidence>
<evidence type="ECO:0000256" key="1">
    <source>
        <dbReference type="ARBA" id="ARBA00002455"/>
    </source>
</evidence>
<evidence type="ECO:0000256" key="9">
    <source>
        <dbReference type="ARBA" id="ARBA00022842"/>
    </source>
</evidence>
<organism evidence="17 18">
    <name type="scientific">Sphingomonas changnyeongensis</name>
    <dbReference type="NCBI Taxonomy" id="2698679"/>
    <lineage>
        <taxon>Bacteria</taxon>
        <taxon>Pseudomonadati</taxon>
        <taxon>Pseudomonadota</taxon>
        <taxon>Alphaproteobacteria</taxon>
        <taxon>Sphingomonadales</taxon>
        <taxon>Sphingomonadaceae</taxon>
        <taxon>Sphingomonas</taxon>
    </lineage>
</organism>
<dbReference type="PRINTS" id="PR00674">
    <property type="entry name" value="LIGHTHARVSTB"/>
</dbReference>
<dbReference type="KEGG" id="schy:GVO57_11615"/>
<comment type="similarity">
    <text evidence="3">Belongs to the antenna complex beta subunit family.</text>
</comment>